<dbReference type="Gene3D" id="1.20.120.450">
    <property type="entry name" value="dinb family like domain"/>
    <property type="match status" value="1"/>
</dbReference>
<name>A0ABU7VX01_9BACL</name>
<dbReference type="GO" id="GO:0016787">
    <property type="term" value="F:hydrolase activity"/>
    <property type="evidence" value="ECO:0007669"/>
    <property type="project" value="UniProtKB-KW"/>
</dbReference>
<dbReference type="EMBL" id="JAZHPZ010000008">
    <property type="protein sequence ID" value="MEF2967442.1"/>
    <property type="molecule type" value="Genomic_DNA"/>
</dbReference>
<dbReference type="Proteomes" id="UP001306950">
    <property type="component" value="Unassembled WGS sequence"/>
</dbReference>
<proteinExistence type="predicted"/>
<dbReference type="RefSeq" id="WP_331847661.1">
    <property type="nucleotide sequence ID" value="NZ_JAZHPZ010000008.1"/>
</dbReference>
<comment type="caution">
    <text evidence="2">The sequence shown here is derived from an EMBL/GenBank/DDBJ whole genome shotgun (WGS) entry which is preliminary data.</text>
</comment>
<keyword evidence="3" id="KW-1185">Reference proteome</keyword>
<evidence type="ECO:0000313" key="2">
    <source>
        <dbReference type="EMBL" id="MEF2967442.1"/>
    </source>
</evidence>
<keyword evidence="2" id="KW-0378">Hydrolase</keyword>
<dbReference type="InterPro" id="IPR024775">
    <property type="entry name" value="DinB-like"/>
</dbReference>
<dbReference type="NCBIfam" id="NF009807">
    <property type="entry name" value="PRK13291.1"/>
    <property type="match status" value="1"/>
</dbReference>
<feature type="domain" description="DinB-like" evidence="1">
    <location>
        <begin position="31"/>
        <end position="165"/>
    </location>
</feature>
<reference evidence="2 3" key="1">
    <citation type="submission" date="2024-02" db="EMBL/GenBank/DDBJ databases">
        <title>A nitrogen-fixing paenibacillus bacterium.</title>
        <authorList>
            <person name="Zhang W.L."/>
            <person name="Chen S.F."/>
        </authorList>
    </citation>
    <scope>NUCLEOTIDE SEQUENCE [LARGE SCALE GENOMIC DNA]</scope>
    <source>
        <strain evidence="2 3">M1</strain>
    </source>
</reference>
<gene>
    <name evidence="2" type="ORF">V3851_16570</name>
</gene>
<dbReference type="SUPFAM" id="SSF109854">
    <property type="entry name" value="DinB/YfiT-like putative metalloenzymes"/>
    <property type="match status" value="1"/>
</dbReference>
<organism evidence="2 3">
    <name type="scientific">Paenibacillus haidiansis</name>
    <dbReference type="NCBI Taxonomy" id="1574488"/>
    <lineage>
        <taxon>Bacteria</taxon>
        <taxon>Bacillati</taxon>
        <taxon>Bacillota</taxon>
        <taxon>Bacilli</taxon>
        <taxon>Bacillales</taxon>
        <taxon>Paenibacillaceae</taxon>
        <taxon>Paenibacillus</taxon>
    </lineage>
</organism>
<dbReference type="Pfam" id="PF12867">
    <property type="entry name" value="DinB_2"/>
    <property type="match status" value="1"/>
</dbReference>
<dbReference type="InterPro" id="IPR034660">
    <property type="entry name" value="DinB/YfiT-like"/>
</dbReference>
<evidence type="ECO:0000259" key="1">
    <source>
        <dbReference type="Pfam" id="PF12867"/>
    </source>
</evidence>
<protein>
    <submittedName>
        <fullName evidence="2">Metal-dependent hydrolase</fullName>
    </submittedName>
</protein>
<accession>A0ABU7VX01</accession>
<evidence type="ECO:0000313" key="3">
    <source>
        <dbReference type="Proteomes" id="UP001306950"/>
    </source>
</evidence>
<sequence>MDSFRYPIGQFIAVEAPTLEQRSAWIEEIAELPKVLRETLQGLSAEQLSTPYRPGGWTVQQVVHHLADNDMNAYLRFKKALTEENPTAGSYREDLWAELSDYREVPIETSLVLIEALRDRFVALLRSLPLSGFQRTFTSPTRGAMSLDVATQRFAWHGRHHTAQIAALKERMGW</sequence>